<dbReference type="SUPFAM" id="SSF55874">
    <property type="entry name" value="ATPase domain of HSP90 chaperone/DNA topoisomerase II/histidine kinase"/>
    <property type="match status" value="1"/>
</dbReference>
<dbReference type="GO" id="GO:0016301">
    <property type="term" value="F:kinase activity"/>
    <property type="evidence" value="ECO:0007669"/>
    <property type="project" value="UniProtKB-KW"/>
</dbReference>
<evidence type="ECO:0000256" key="6">
    <source>
        <dbReference type="ARBA" id="ARBA00022840"/>
    </source>
</evidence>
<dbReference type="PANTHER" id="PTHR44936:SF10">
    <property type="entry name" value="SENSOR PROTEIN RSTB"/>
    <property type="match status" value="1"/>
</dbReference>
<sequence>MSFIEDVKDYLQRVHDSKDVQEPTPPILLEPEWIRAETLRLLERLESKSPEPRSRSAHTKTYLQWMAGERAVGFADILATLLQESFLAGASRTEIEDYVRLAIAKRIGLKERAATLTRDLELEHLSEQAWAESDSPVGGPDDWHSIPDYAREIRATRVVRDRVELTPIGNVLLALTGRDAVQWLLNVEAAQSTGPDDDWRLSRGAAERLLKSPRFVEEPGYWRIVDHGLSWSTLRRLRALGLLQVVDEMALEEDETDLFGYELLEPGIRALEVLLTPNGTPFSVLAATLSQDEALAALEGSSGRALPEASLNTSAMATARQARLVAHEIRNALIPAQVALSSLYGALGGSSAETELTRLRPRIDPGINRVLKFVNDLLKTSELATRPPEAFNLFRAVVDAKSSISTTLGIGVSGSMDLPSVLGYRERFVLAVVNLLRNAEQVGAKNVDITVTLEDDSQNLLLLVDDDGPGVSVEHRERIFQRGVTLRTGGAGEGLALVKEVIEFELRGKIACVDKPGGGARFQMRLPVAERSLR</sequence>
<comment type="catalytic activity">
    <reaction evidence="1">
        <text>ATP + protein L-histidine = ADP + protein N-phospho-L-histidine.</text>
        <dbReference type="EC" id="2.7.13.3"/>
    </reaction>
</comment>
<gene>
    <name evidence="8" type="ORF">JY651_38465</name>
</gene>
<keyword evidence="6" id="KW-0067">ATP-binding</keyword>
<evidence type="ECO:0000259" key="7">
    <source>
        <dbReference type="PROSITE" id="PS50109"/>
    </source>
</evidence>
<dbReference type="PANTHER" id="PTHR44936">
    <property type="entry name" value="SENSOR PROTEIN CREC"/>
    <property type="match status" value="1"/>
</dbReference>
<keyword evidence="5 8" id="KW-0418">Kinase</keyword>
<dbReference type="EMBL" id="CP071090">
    <property type="protein sequence ID" value="QSQ21039.1"/>
    <property type="molecule type" value="Genomic_DNA"/>
</dbReference>
<evidence type="ECO:0000256" key="3">
    <source>
        <dbReference type="ARBA" id="ARBA00022679"/>
    </source>
</evidence>
<protein>
    <recommendedName>
        <fullName evidence="2">histidine kinase</fullName>
        <ecNumber evidence="2">2.7.13.3</ecNumber>
    </recommendedName>
</protein>
<dbReference type="InterPro" id="IPR004358">
    <property type="entry name" value="Sig_transdc_His_kin-like_C"/>
</dbReference>
<evidence type="ECO:0000313" key="8">
    <source>
        <dbReference type="EMBL" id="QSQ21039.1"/>
    </source>
</evidence>
<dbReference type="InterPro" id="IPR003594">
    <property type="entry name" value="HATPase_dom"/>
</dbReference>
<dbReference type="PROSITE" id="PS50109">
    <property type="entry name" value="HIS_KIN"/>
    <property type="match status" value="1"/>
</dbReference>
<evidence type="ECO:0000313" key="9">
    <source>
        <dbReference type="Proteomes" id="UP000662747"/>
    </source>
</evidence>
<evidence type="ECO:0000256" key="4">
    <source>
        <dbReference type="ARBA" id="ARBA00022741"/>
    </source>
</evidence>
<evidence type="ECO:0000256" key="5">
    <source>
        <dbReference type="ARBA" id="ARBA00022777"/>
    </source>
</evidence>
<dbReference type="PRINTS" id="PR00344">
    <property type="entry name" value="BCTRLSENSOR"/>
</dbReference>
<feature type="domain" description="Histidine kinase" evidence="7">
    <location>
        <begin position="324"/>
        <end position="530"/>
    </location>
</feature>
<dbReference type="EC" id="2.7.13.3" evidence="2"/>
<name>A0ABX7NRR6_9BACT</name>
<evidence type="ECO:0000256" key="2">
    <source>
        <dbReference type="ARBA" id="ARBA00012438"/>
    </source>
</evidence>
<evidence type="ECO:0000256" key="1">
    <source>
        <dbReference type="ARBA" id="ARBA00000085"/>
    </source>
</evidence>
<dbReference type="InterPro" id="IPR005467">
    <property type="entry name" value="His_kinase_dom"/>
</dbReference>
<dbReference type="InterPro" id="IPR050980">
    <property type="entry name" value="2C_sensor_his_kinase"/>
</dbReference>
<dbReference type="RefSeq" id="WP_206722618.1">
    <property type="nucleotide sequence ID" value="NZ_CP071090.1"/>
</dbReference>
<dbReference type="Proteomes" id="UP000662747">
    <property type="component" value="Chromosome"/>
</dbReference>
<keyword evidence="4" id="KW-0547">Nucleotide-binding</keyword>
<keyword evidence="9" id="KW-1185">Reference proteome</keyword>
<accession>A0ABX7NRR6</accession>
<reference evidence="8 9" key="1">
    <citation type="submission" date="2021-02" db="EMBL/GenBank/DDBJ databases">
        <title>De Novo genome assembly of isolated myxobacteria.</title>
        <authorList>
            <person name="Stevens D.C."/>
        </authorList>
    </citation>
    <scope>NUCLEOTIDE SEQUENCE [LARGE SCALE GENOMIC DNA]</scope>
    <source>
        <strain evidence="9">SCPEA02</strain>
    </source>
</reference>
<proteinExistence type="predicted"/>
<organism evidence="8 9">
    <name type="scientific">Pyxidicoccus parkwayensis</name>
    <dbReference type="NCBI Taxonomy" id="2813578"/>
    <lineage>
        <taxon>Bacteria</taxon>
        <taxon>Pseudomonadati</taxon>
        <taxon>Myxococcota</taxon>
        <taxon>Myxococcia</taxon>
        <taxon>Myxococcales</taxon>
        <taxon>Cystobacterineae</taxon>
        <taxon>Myxococcaceae</taxon>
        <taxon>Pyxidicoccus</taxon>
    </lineage>
</organism>
<dbReference type="Pfam" id="PF02518">
    <property type="entry name" value="HATPase_c"/>
    <property type="match status" value="1"/>
</dbReference>
<dbReference type="Gene3D" id="3.30.565.10">
    <property type="entry name" value="Histidine kinase-like ATPase, C-terminal domain"/>
    <property type="match status" value="1"/>
</dbReference>
<dbReference type="SMART" id="SM00387">
    <property type="entry name" value="HATPase_c"/>
    <property type="match status" value="1"/>
</dbReference>
<dbReference type="InterPro" id="IPR036890">
    <property type="entry name" value="HATPase_C_sf"/>
</dbReference>
<keyword evidence="3" id="KW-0808">Transferase</keyword>